<dbReference type="PANTHER" id="PTHR34069:SF2">
    <property type="entry name" value="BETA-KETOACYL-[ACYL-CARRIER-PROTEIN] SYNTHASE III"/>
    <property type="match status" value="1"/>
</dbReference>
<feature type="domain" description="Beta-ketoacyl-[acyl-carrier-protein] synthase III C-terminal" evidence="3">
    <location>
        <begin position="218"/>
        <end position="308"/>
    </location>
</feature>
<dbReference type="InterPro" id="IPR016039">
    <property type="entry name" value="Thiolase-like"/>
</dbReference>
<proteinExistence type="predicted"/>
<evidence type="ECO:0000256" key="1">
    <source>
        <dbReference type="ARBA" id="ARBA00022679"/>
    </source>
</evidence>
<dbReference type="Pfam" id="PF08545">
    <property type="entry name" value="ACP_syn_III"/>
    <property type="match status" value="1"/>
</dbReference>
<dbReference type="InterPro" id="IPR013751">
    <property type="entry name" value="ACP_syn_III_N"/>
</dbReference>
<reference evidence="5 6" key="2">
    <citation type="submission" date="2023-11" db="EMBL/GenBank/DDBJ databases">
        <authorList>
            <person name="Lara A.C."/>
            <person name="Chronakova A."/>
        </authorList>
    </citation>
    <scope>NUCLEOTIDE SEQUENCE [LARGE SCALE GENOMIC DNA]</scope>
    <source>
        <strain evidence="5 6">BCCO 10_0798</strain>
    </source>
</reference>
<dbReference type="EMBL" id="JAXAVV010000031">
    <property type="protein sequence ID" value="MDX8055702.1"/>
    <property type="molecule type" value="Genomic_DNA"/>
</dbReference>
<dbReference type="Pfam" id="PF08541">
    <property type="entry name" value="ACP_syn_III_C"/>
    <property type="match status" value="1"/>
</dbReference>
<evidence type="ECO:0000313" key="6">
    <source>
        <dbReference type="Proteomes" id="UP001271792"/>
    </source>
</evidence>
<dbReference type="PANTHER" id="PTHR34069">
    <property type="entry name" value="3-OXOACYL-[ACYL-CARRIER-PROTEIN] SYNTHASE 3"/>
    <property type="match status" value="1"/>
</dbReference>
<organism evidence="5 6">
    <name type="scientific">Lentzea kristufekii</name>
    <dbReference type="NCBI Taxonomy" id="3095430"/>
    <lineage>
        <taxon>Bacteria</taxon>
        <taxon>Bacillati</taxon>
        <taxon>Actinomycetota</taxon>
        <taxon>Actinomycetes</taxon>
        <taxon>Pseudonocardiales</taxon>
        <taxon>Pseudonocardiaceae</taxon>
        <taxon>Lentzea</taxon>
    </lineage>
</organism>
<name>A0ABU4U572_9PSEU</name>
<dbReference type="InterPro" id="IPR013747">
    <property type="entry name" value="ACP_syn_III_C"/>
</dbReference>
<keyword evidence="2" id="KW-0012">Acyltransferase</keyword>
<dbReference type="Proteomes" id="UP001271792">
    <property type="component" value="Unassembled WGS sequence"/>
</dbReference>
<gene>
    <name evidence="5" type="ORF">SK571_40535</name>
</gene>
<keyword evidence="6" id="KW-1185">Reference proteome</keyword>
<evidence type="ECO:0000259" key="3">
    <source>
        <dbReference type="Pfam" id="PF08541"/>
    </source>
</evidence>
<evidence type="ECO:0000259" key="4">
    <source>
        <dbReference type="Pfam" id="PF08545"/>
    </source>
</evidence>
<evidence type="ECO:0000256" key="2">
    <source>
        <dbReference type="ARBA" id="ARBA00023315"/>
    </source>
</evidence>
<sequence length="317" mass="33059">MRFDDLWIQGTGGVLGELVPIGDAVAAGRCPAHRAEKTGIVSVSESSRTAPELAMDAARAAMTQAGNPVPGLHLHAGAYVQGPDLSSAACRIAGEVVGPELHGLTLEMSALSNGSVAALELAASVLSGRPDMACALVTVADQFPESSIDRWNVDAGIVVGDGAAAAVLGRTPGKLRLLSVASYSDPRLETERAAAGSDRGAAVRRTVQGTRRVLDQALAEAGHTLTEARWVVPPFFGRTLAARSYLEPLGLDPRRTLLEFGLRTGHVGAVDQLLGLDHVLRSGRLRPDDVIVLLGVGNGFTFSCAVLRAGELVRRGR</sequence>
<dbReference type="Gene3D" id="3.40.47.10">
    <property type="match status" value="2"/>
</dbReference>
<reference evidence="5 6" key="1">
    <citation type="submission" date="2023-11" db="EMBL/GenBank/DDBJ databases">
        <title>Lentzea sokolovensis, sp. nov., Lentzea kristufkii, sp. nov., and Lentzea miocenensis, sp. nov., rare actinobacteria from Sokolov Coal Basin, Miocene lacustrine sediment, Czech Republic.</title>
        <authorList>
            <person name="Lara A."/>
            <person name="Kotroba L."/>
            <person name="Nouioui I."/>
            <person name="Neumann-Schaal M."/>
            <person name="Mast Y."/>
            <person name="Chronakova A."/>
        </authorList>
    </citation>
    <scope>NUCLEOTIDE SEQUENCE [LARGE SCALE GENOMIC DNA]</scope>
    <source>
        <strain evidence="5 6">BCCO 10_0798</strain>
    </source>
</reference>
<feature type="domain" description="Beta-ketoacyl-[acyl-carrier-protein] synthase III N-terminal" evidence="4">
    <location>
        <begin position="107"/>
        <end position="185"/>
    </location>
</feature>
<accession>A0ABU4U572</accession>
<protein>
    <submittedName>
        <fullName evidence="5">Ketoacyl-ACP synthase III family protein</fullName>
    </submittedName>
</protein>
<keyword evidence="1" id="KW-0808">Transferase</keyword>
<evidence type="ECO:0000313" key="5">
    <source>
        <dbReference type="EMBL" id="MDX8055702.1"/>
    </source>
</evidence>
<dbReference type="RefSeq" id="WP_319989426.1">
    <property type="nucleotide sequence ID" value="NZ_JAXAVV010000031.1"/>
</dbReference>
<dbReference type="CDD" id="cd00827">
    <property type="entry name" value="init_cond_enzymes"/>
    <property type="match status" value="1"/>
</dbReference>
<dbReference type="SUPFAM" id="SSF53901">
    <property type="entry name" value="Thiolase-like"/>
    <property type="match status" value="2"/>
</dbReference>
<comment type="caution">
    <text evidence="5">The sequence shown here is derived from an EMBL/GenBank/DDBJ whole genome shotgun (WGS) entry which is preliminary data.</text>
</comment>